<dbReference type="SMART" id="SM00470">
    <property type="entry name" value="ParB"/>
    <property type="match status" value="1"/>
</dbReference>
<dbReference type="GO" id="GO:0005694">
    <property type="term" value="C:chromosome"/>
    <property type="evidence" value="ECO:0007669"/>
    <property type="project" value="TreeGrafter"/>
</dbReference>
<dbReference type="GO" id="GO:0007059">
    <property type="term" value="P:chromosome segregation"/>
    <property type="evidence" value="ECO:0007669"/>
    <property type="project" value="TreeGrafter"/>
</dbReference>
<dbReference type="PANTHER" id="PTHR33375">
    <property type="entry name" value="CHROMOSOME-PARTITIONING PROTEIN PARB-RELATED"/>
    <property type="match status" value="1"/>
</dbReference>
<feature type="domain" description="ParB-like N-terminal" evidence="2">
    <location>
        <begin position="71"/>
        <end position="168"/>
    </location>
</feature>
<keyword evidence="4" id="KW-1185">Reference proteome</keyword>
<dbReference type="EMBL" id="JBDNCH010000003">
    <property type="protein sequence ID" value="MEN9062998.1"/>
    <property type="molecule type" value="Genomic_DNA"/>
</dbReference>
<dbReference type="PANTHER" id="PTHR33375:SF1">
    <property type="entry name" value="CHROMOSOME-PARTITIONING PROTEIN PARB-RELATED"/>
    <property type="match status" value="1"/>
</dbReference>
<organism evidence="3 4">
    <name type="scientific">Ponticoccus litoralis</name>
    <dbReference type="NCBI Taxonomy" id="422297"/>
    <lineage>
        <taxon>Bacteria</taxon>
        <taxon>Pseudomonadati</taxon>
        <taxon>Pseudomonadota</taxon>
        <taxon>Alphaproteobacteria</taxon>
        <taxon>Rhodobacterales</taxon>
        <taxon>Roseobacteraceae</taxon>
        <taxon>Ponticoccus</taxon>
    </lineage>
</organism>
<protein>
    <submittedName>
        <fullName evidence="3">ParB N-terminal domain-containing protein</fullName>
    </submittedName>
</protein>
<reference evidence="3 4" key="1">
    <citation type="submission" date="2024-05" db="EMBL/GenBank/DDBJ databases">
        <title>Genome sequence of Ponticoccus litoralis KCCM 90028.</title>
        <authorList>
            <person name="Kim J.M."/>
            <person name="Lee J.K."/>
            <person name="Choi B.J."/>
            <person name="Bayburt H."/>
            <person name="Baek J.H."/>
            <person name="Jeon C.O."/>
        </authorList>
    </citation>
    <scope>NUCLEOTIDE SEQUENCE [LARGE SCALE GENOMIC DNA]</scope>
    <source>
        <strain evidence="3 4">KCCM 90028</strain>
    </source>
</reference>
<evidence type="ECO:0000313" key="3">
    <source>
        <dbReference type="EMBL" id="MEN9062998.1"/>
    </source>
</evidence>
<proteinExistence type="predicted"/>
<sequence length="334" mass="35647">MAKRKRLAAPDLARIATPESDAVELPPGPAPDQMRRRAPIADVASQAATTAALETVAGEMQAARDEGRLVQKIPLDAIDAAHMIRDRIAIDPEEMATLEASLLARGQQTPIEVVETAPGHYGLISGWRRLSALRSLAQRGAGPGSVLALVRRPETASDAYVAMVEENEIRVGLSYFERASIVAGAVREGVFRDEKEALNSLFSAASRAKRSKIKSFLPVVGTLGAWIRHPAALTERLGLAVSARLQADPDWGRRLQDRLRKADPATPEEEGALFLKALNSGPGTEETAPAPPAPRPPAPAISLSRSKGALRLSGPAVSEELLDAIEALVRDWTG</sequence>
<dbReference type="InterPro" id="IPR037972">
    <property type="entry name" value="RepB_N"/>
</dbReference>
<evidence type="ECO:0000259" key="2">
    <source>
        <dbReference type="SMART" id="SM00470"/>
    </source>
</evidence>
<feature type="region of interest" description="Disordered" evidence="1">
    <location>
        <begin position="1"/>
        <end position="34"/>
    </location>
</feature>
<dbReference type="AlphaFoldDB" id="A0AAW9SPT6"/>
<dbReference type="Proteomes" id="UP001428774">
    <property type="component" value="Unassembled WGS sequence"/>
</dbReference>
<dbReference type="InterPro" id="IPR036086">
    <property type="entry name" value="ParB/Sulfiredoxin_sf"/>
</dbReference>
<evidence type="ECO:0000256" key="1">
    <source>
        <dbReference type="SAM" id="MobiDB-lite"/>
    </source>
</evidence>
<gene>
    <name evidence="3" type="ORF">ABFB10_20490</name>
</gene>
<dbReference type="InterPro" id="IPR050336">
    <property type="entry name" value="Chromosome_partition/occlusion"/>
</dbReference>
<accession>A0AAW9SPT6</accession>
<dbReference type="InterPro" id="IPR003115">
    <property type="entry name" value="ParB_N"/>
</dbReference>
<dbReference type="CDD" id="cd16405">
    <property type="entry name" value="RepB_like_N"/>
    <property type="match status" value="1"/>
</dbReference>
<dbReference type="RefSeq" id="WP_347168105.1">
    <property type="nucleotide sequence ID" value="NZ_JBDNCH010000003.1"/>
</dbReference>
<dbReference type="Pfam" id="PF02195">
    <property type="entry name" value="ParB_N"/>
    <property type="match status" value="1"/>
</dbReference>
<evidence type="ECO:0000313" key="4">
    <source>
        <dbReference type="Proteomes" id="UP001428774"/>
    </source>
</evidence>
<dbReference type="SUPFAM" id="SSF110849">
    <property type="entry name" value="ParB/Sulfiredoxin"/>
    <property type="match status" value="1"/>
</dbReference>
<name>A0AAW9SPT6_9RHOB</name>
<comment type="caution">
    <text evidence="3">The sequence shown here is derived from an EMBL/GenBank/DDBJ whole genome shotgun (WGS) entry which is preliminary data.</text>
</comment>
<feature type="region of interest" description="Disordered" evidence="1">
    <location>
        <begin position="279"/>
        <end position="305"/>
    </location>
</feature>
<feature type="compositionally biased region" description="Pro residues" evidence="1">
    <location>
        <begin position="289"/>
        <end position="299"/>
    </location>
</feature>
<dbReference type="Gene3D" id="3.90.1530.30">
    <property type="match status" value="1"/>
</dbReference>